<dbReference type="EMBL" id="BSXW01000020">
    <property type="protein sequence ID" value="GMF09819.1"/>
    <property type="molecule type" value="Genomic_DNA"/>
</dbReference>
<protein>
    <submittedName>
        <fullName evidence="5">Unnamed protein product</fullName>
    </submittedName>
</protein>
<feature type="compositionally biased region" description="Polar residues" evidence="4">
    <location>
        <begin position="69"/>
        <end position="90"/>
    </location>
</feature>
<dbReference type="Proteomes" id="UP001165083">
    <property type="component" value="Unassembled WGS sequence"/>
</dbReference>
<sequence length="750" mass="84118">MFRSKKKKTQGRKRREATGETDVEAGGKVEDVGGATTGEIATANDPVGAENDLQVLEELRRSRARGSANGKSAMTFSSKSAGDRVSSGNGHATVAAASHVETGLLSFDAGESRSGQKKRKMRPNLVVSSAVDVQVETETSRHYSAEMLASLRSEQTVLLPATAGKETANEDVEMEDVLEVEAGNDVEVEERVLEEEEEFISLNGGKSRRGKSRLTFGMHSEGPDIAKTTEVVEEISGEEDEDDEQNRRWEEELMRRGGHRVPPPSQSNGNRSRDGLPTYPTRRKVACVSLGSVLGKLEKGLESTSFEDERASRELARLEAETALIETTLKQQQEEILVSSEEFEYFQEIEDFVKGLSYCLREKIPVIDAKERKIIEERVHQVQTKRDEEQHGVEEDLRFYLNSGRLQQADVFCLSQLTLDSNGDITSVLPTSDRDRSSRLLKYRQHFTESYSPDQHLLSGDVVDLFSDAIDEINSLDRVYGRFQEWKAKFPEVYKTAFCELAQEKLFAPYVQAELLGWDPLSVADVNTELGKSWSLNDFAWFRILHQHLRQPKDGSDSVNGPILYQLRVVLLEKARVAVTSYFDPYSSLQVRSVSLLLEEINRHGYSPHVRETVQTLVSTALDAFSSEANKTVLIAADQSMAESCKAFASYLIERFNALQDNLLTLFVALPQNNVGAAAFRCLLQLLHHLLAYLRHCQETQKMQLVPTATQVIRQLSGSSYLLQILSEPSQERELKHIVELFEPFLQKAS</sequence>
<feature type="region of interest" description="Disordered" evidence="4">
    <location>
        <begin position="1"/>
        <end position="92"/>
    </location>
</feature>
<proteinExistence type="predicted"/>
<dbReference type="OrthoDB" id="429427at2759"/>
<feature type="region of interest" description="Disordered" evidence="4">
    <location>
        <begin position="204"/>
        <end position="229"/>
    </location>
</feature>
<reference evidence="5" key="1">
    <citation type="submission" date="2023-04" db="EMBL/GenBank/DDBJ databases">
        <title>Phytophthora lilii NBRC 32176.</title>
        <authorList>
            <person name="Ichikawa N."/>
            <person name="Sato H."/>
            <person name="Tonouchi N."/>
        </authorList>
    </citation>
    <scope>NUCLEOTIDE SEQUENCE</scope>
    <source>
        <strain evidence="5">NBRC 32176</strain>
    </source>
</reference>
<dbReference type="PANTHER" id="PTHR12214:SF0">
    <property type="entry name" value="LD29489P"/>
    <property type="match status" value="1"/>
</dbReference>
<gene>
    <name evidence="5" type="ORF">Plil01_000068900</name>
</gene>
<comment type="caution">
    <text evidence="5">The sequence shown here is derived from an EMBL/GenBank/DDBJ whole genome shotgun (WGS) entry which is preliminary data.</text>
</comment>
<feature type="coiled-coil region" evidence="3">
    <location>
        <begin position="301"/>
        <end position="335"/>
    </location>
</feature>
<accession>A0A9W6TE64</accession>
<name>A0A9W6TE64_9STRA</name>
<evidence type="ECO:0000313" key="6">
    <source>
        <dbReference type="Proteomes" id="UP001165083"/>
    </source>
</evidence>
<dbReference type="PANTHER" id="PTHR12214">
    <property type="entry name" value="GC-RICH SEQUENCE DNA-BINDING FACTOR"/>
    <property type="match status" value="1"/>
</dbReference>
<dbReference type="GO" id="GO:0005634">
    <property type="term" value="C:nucleus"/>
    <property type="evidence" value="ECO:0007669"/>
    <property type="project" value="UniProtKB-SubCell"/>
</dbReference>
<dbReference type="GO" id="GO:0003677">
    <property type="term" value="F:DNA binding"/>
    <property type="evidence" value="ECO:0007669"/>
    <property type="project" value="InterPro"/>
</dbReference>
<keyword evidence="3" id="KW-0175">Coiled coil</keyword>
<dbReference type="GO" id="GO:0000398">
    <property type="term" value="P:mRNA splicing, via spliceosome"/>
    <property type="evidence" value="ECO:0007669"/>
    <property type="project" value="InterPro"/>
</dbReference>
<comment type="subcellular location">
    <subcellularLocation>
        <location evidence="1">Nucleus</location>
    </subcellularLocation>
</comment>
<evidence type="ECO:0000256" key="1">
    <source>
        <dbReference type="ARBA" id="ARBA00004123"/>
    </source>
</evidence>
<keyword evidence="6" id="KW-1185">Reference proteome</keyword>
<feature type="compositionally biased region" description="Basic residues" evidence="4">
    <location>
        <begin position="1"/>
        <end position="15"/>
    </location>
</feature>
<dbReference type="AlphaFoldDB" id="A0A9W6TE64"/>
<evidence type="ECO:0000256" key="3">
    <source>
        <dbReference type="SAM" id="Coils"/>
    </source>
</evidence>
<feature type="region of interest" description="Disordered" evidence="4">
    <location>
        <begin position="253"/>
        <end position="279"/>
    </location>
</feature>
<keyword evidence="2" id="KW-0539">Nucleus</keyword>
<evidence type="ECO:0000256" key="2">
    <source>
        <dbReference type="ARBA" id="ARBA00023242"/>
    </source>
</evidence>
<dbReference type="InterPro" id="IPR012890">
    <property type="entry name" value="GCFC2-like"/>
</dbReference>
<evidence type="ECO:0000313" key="5">
    <source>
        <dbReference type="EMBL" id="GMF09819.1"/>
    </source>
</evidence>
<organism evidence="5 6">
    <name type="scientific">Phytophthora lilii</name>
    <dbReference type="NCBI Taxonomy" id="2077276"/>
    <lineage>
        <taxon>Eukaryota</taxon>
        <taxon>Sar</taxon>
        <taxon>Stramenopiles</taxon>
        <taxon>Oomycota</taxon>
        <taxon>Peronosporomycetes</taxon>
        <taxon>Peronosporales</taxon>
        <taxon>Peronosporaceae</taxon>
        <taxon>Phytophthora</taxon>
    </lineage>
</organism>
<evidence type="ECO:0000256" key="4">
    <source>
        <dbReference type="SAM" id="MobiDB-lite"/>
    </source>
</evidence>